<dbReference type="CDD" id="cd07031">
    <property type="entry name" value="RNAP_II_RPB3"/>
    <property type="match status" value="1"/>
</dbReference>
<dbReference type="AlphaFoldDB" id="A0A9W8A050"/>
<keyword evidence="4" id="KW-0539">Nucleus</keyword>
<sequence length="250" mass="28158">MIAEVPTIAIDMVEFLDNTSVLPDEFIAHRLGMIPLTSHDVEKFKNTRDCSCDQYCSECSVEYTLHARCDGDTPISVTSRDLVSTDSSVVPVLESADDQGILITKLAKGQELNIHCIAKKGVSKEHAKWSPCAAVGFEYDPYNKLKHTDYWFEKDPKAEWPLSDNAKEEAEKKYQTLPDGSDAPFDYNAAPDRFYFRVETVGSMKPENVVIMATRLMQEKLSTLEICLEDDQNPNANQFSNDLGDSMEPW</sequence>
<dbReference type="EMBL" id="JANBPU010000016">
    <property type="protein sequence ID" value="KAJ1920233.1"/>
    <property type="molecule type" value="Genomic_DNA"/>
</dbReference>
<dbReference type="InterPro" id="IPR011263">
    <property type="entry name" value="DNA-dir_RNA_pol_RpoA/D/Rpb3"/>
</dbReference>
<evidence type="ECO:0000256" key="2">
    <source>
        <dbReference type="ARBA" id="ARBA00022478"/>
    </source>
</evidence>
<proteinExistence type="inferred from homology"/>
<evidence type="ECO:0000313" key="9">
    <source>
        <dbReference type="Proteomes" id="UP001150538"/>
    </source>
</evidence>
<dbReference type="InterPro" id="IPR011262">
    <property type="entry name" value="DNA-dir_RNA_pol_insert"/>
</dbReference>
<dbReference type="SUPFAM" id="SSF56553">
    <property type="entry name" value="Insert subdomain of RNA polymerase alpha subunit"/>
    <property type="match status" value="1"/>
</dbReference>
<dbReference type="SMART" id="SM00662">
    <property type="entry name" value="RPOLD"/>
    <property type="match status" value="1"/>
</dbReference>
<dbReference type="Gene3D" id="3.30.1360.10">
    <property type="entry name" value="RNA polymerase, RBP11-like subunit"/>
    <property type="match status" value="1"/>
</dbReference>
<accession>A0A9W8A050</accession>
<protein>
    <recommendedName>
        <fullName evidence="6">DNA-directed RNA polymerase II subunit RPB3</fullName>
    </recommendedName>
</protein>
<reference evidence="8" key="1">
    <citation type="submission" date="2022-07" db="EMBL/GenBank/DDBJ databases">
        <title>Phylogenomic reconstructions and comparative analyses of Kickxellomycotina fungi.</title>
        <authorList>
            <person name="Reynolds N.K."/>
            <person name="Stajich J.E."/>
            <person name="Barry K."/>
            <person name="Grigoriev I.V."/>
            <person name="Crous P."/>
            <person name="Smith M.E."/>
        </authorList>
    </citation>
    <scope>NUCLEOTIDE SEQUENCE</scope>
    <source>
        <strain evidence="8">NBRC 100468</strain>
    </source>
</reference>
<evidence type="ECO:0000256" key="6">
    <source>
        <dbReference type="ARBA" id="ARBA00072506"/>
    </source>
</evidence>
<dbReference type="Pfam" id="PF01000">
    <property type="entry name" value="RNA_pol_A_bac"/>
    <property type="match status" value="1"/>
</dbReference>
<evidence type="ECO:0000256" key="5">
    <source>
        <dbReference type="ARBA" id="ARBA00025804"/>
    </source>
</evidence>
<name>A0A9W8A050_9FUNG</name>
<comment type="subcellular location">
    <subcellularLocation>
        <location evidence="1">Nucleus</location>
    </subcellularLocation>
</comment>
<keyword evidence="9" id="KW-1185">Reference proteome</keyword>
<dbReference type="InterPro" id="IPR036643">
    <property type="entry name" value="RNApol_insert_sf"/>
</dbReference>
<dbReference type="Gene3D" id="2.170.120.12">
    <property type="entry name" value="DNA-directed RNA polymerase, insert domain"/>
    <property type="match status" value="1"/>
</dbReference>
<organism evidence="8 9">
    <name type="scientific">Mycoemilia scoparia</name>
    <dbReference type="NCBI Taxonomy" id="417184"/>
    <lineage>
        <taxon>Eukaryota</taxon>
        <taxon>Fungi</taxon>
        <taxon>Fungi incertae sedis</taxon>
        <taxon>Zoopagomycota</taxon>
        <taxon>Kickxellomycotina</taxon>
        <taxon>Kickxellomycetes</taxon>
        <taxon>Kickxellales</taxon>
        <taxon>Kickxellaceae</taxon>
        <taxon>Mycoemilia</taxon>
    </lineage>
</organism>
<dbReference type="GO" id="GO:0003899">
    <property type="term" value="F:DNA-directed RNA polymerase activity"/>
    <property type="evidence" value="ECO:0007669"/>
    <property type="project" value="InterPro"/>
</dbReference>
<dbReference type="GO" id="GO:0046983">
    <property type="term" value="F:protein dimerization activity"/>
    <property type="evidence" value="ECO:0007669"/>
    <property type="project" value="InterPro"/>
</dbReference>
<evidence type="ECO:0000259" key="7">
    <source>
        <dbReference type="SMART" id="SM00662"/>
    </source>
</evidence>
<dbReference type="PANTHER" id="PTHR11800:SF2">
    <property type="entry name" value="DNA-DIRECTED RNA POLYMERASE II SUBUNIT RPB3"/>
    <property type="match status" value="1"/>
</dbReference>
<dbReference type="Pfam" id="PF01193">
    <property type="entry name" value="RNA_pol_L"/>
    <property type="match status" value="1"/>
</dbReference>
<gene>
    <name evidence="8" type="primary">rpb3</name>
    <name evidence="8" type="ORF">H4219_001466</name>
</gene>
<feature type="domain" description="DNA-directed RNA polymerase RpoA/D/Rpb3-type" evidence="7">
    <location>
        <begin position="1"/>
        <end position="227"/>
    </location>
</feature>
<evidence type="ECO:0000313" key="8">
    <source>
        <dbReference type="EMBL" id="KAJ1920233.1"/>
    </source>
</evidence>
<dbReference type="SUPFAM" id="SSF55257">
    <property type="entry name" value="RBP11-like subunits of RNA polymerase"/>
    <property type="match status" value="1"/>
</dbReference>
<comment type="caution">
    <text evidence="8">The sequence shown here is derived from an EMBL/GenBank/DDBJ whole genome shotgun (WGS) entry which is preliminary data.</text>
</comment>
<evidence type="ECO:0000256" key="3">
    <source>
        <dbReference type="ARBA" id="ARBA00023163"/>
    </source>
</evidence>
<keyword evidence="2" id="KW-0240">DNA-directed RNA polymerase</keyword>
<dbReference type="GO" id="GO:0006366">
    <property type="term" value="P:transcription by RNA polymerase II"/>
    <property type="evidence" value="ECO:0007669"/>
    <property type="project" value="TreeGrafter"/>
</dbReference>
<dbReference type="InterPro" id="IPR050518">
    <property type="entry name" value="Rpo3/RPB3_RNA_Pol_subunit"/>
</dbReference>
<dbReference type="PANTHER" id="PTHR11800">
    <property type="entry name" value="DNA-DIRECTED RNA POLYMERASE"/>
    <property type="match status" value="1"/>
</dbReference>
<dbReference type="Proteomes" id="UP001150538">
    <property type="component" value="Unassembled WGS sequence"/>
</dbReference>
<dbReference type="GO" id="GO:0005665">
    <property type="term" value="C:RNA polymerase II, core complex"/>
    <property type="evidence" value="ECO:0007669"/>
    <property type="project" value="TreeGrafter"/>
</dbReference>
<dbReference type="OrthoDB" id="270173at2759"/>
<dbReference type="InterPro" id="IPR036603">
    <property type="entry name" value="RBP11-like"/>
</dbReference>
<dbReference type="FunFam" id="2.170.120.12:FF:000002">
    <property type="entry name" value="DNA-directed RNA polymerase II subunit RPB3"/>
    <property type="match status" value="1"/>
</dbReference>
<comment type="similarity">
    <text evidence="5">Belongs to the archaeal Rpo3/eukaryotic RPB3 RNA polymerase subunit family.</text>
</comment>
<evidence type="ECO:0000256" key="1">
    <source>
        <dbReference type="ARBA" id="ARBA00004123"/>
    </source>
</evidence>
<keyword evidence="3" id="KW-0804">Transcription</keyword>
<dbReference type="NCBIfam" id="NF001988">
    <property type="entry name" value="PRK00783.1"/>
    <property type="match status" value="1"/>
</dbReference>
<evidence type="ECO:0000256" key="4">
    <source>
        <dbReference type="ARBA" id="ARBA00023242"/>
    </source>
</evidence>